<accession>D2RDY9</accession>
<dbReference type="InterPro" id="IPR019887">
    <property type="entry name" value="Tscrpt_reg_AsnC/Lrp_C"/>
</dbReference>
<dbReference type="AlphaFoldDB" id="D2RDY9"/>
<evidence type="ECO:0000259" key="1">
    <source>
        <dbReference type="Pfam" id="PF01037"/>
    </source>
</evidence>
<proteinExistence type="predicted"/>
<dbReference type="SUPFAM" id="SSF54909">
    <property type="entry name" value="Dimeric alpha+beta barrel"/>
    <property type="match status" value="1"/>
</dbReference>
<evidence type="ECO:0000313" key="3">
    <source>
        <dbReference type="Proteomes" id="UP000001901"/>
    </source>
</evidence>
<organism evidence="2 3">
    <name type="scientific">Archaeoglobus profundus (strain DSM 5631 / JCM 9629 / NBRC 100127 / Av18)</name>
    <dbReference type="NCBI Taxonomy" id="572546"/>
    <lineage>
        <taxon>Archaea</taxon>
        <taxon>Methanobacteriati</taxon>
        <taxon>Methanobacteriota</taxon>
        <taxon>Archaeoglobi</taxon>
        <taxon>Archaeoglobales</taxon>
        <taxon>Archaeoglobaceae</taxon>
        <taxon>Archaeoglobus</taxon>
    </lineage>
</organism>
<reference evidence="2 3" key="1">
    <citation type="journal article" date="2010" name="Stand. Genomic Sci.">
        <title>Complete genome sequence of Archaeoglobus profundus type strain (AV18).</title>
        <authorList>
            <person name="von Jan M."/>
            <person name="Lapidus A."/>
            <person name="Del Rio T.G."/>
            <person name="Copeland A."/>
            <person name="Tice H."/>
            <person name="Cheng J.F."/>
            <person name="Lucas S."/>
            <person name="Chen F."/>
            <person name="Nolan M."/>
            <person name="Goodwin L."/>
            <person name="Han C."/>
            <person name="Pitluck S."/>
            <person name="Liolios K."/>
            <person name="Ivanova N."/>
            <person name="Mavromatis K."/>
            <person name="Ovchinnikova G."/>
            <person name="Chertkov O."/>
            <person name="Pati A."/>
            <person name="Chen A."/>
            <person name="Palaniappan K."/>
            <person name="Land M."/>
            <person name="Hauser L."/>
            <person name="Chang Y.J."/>
            <person name="Jeffries C.D."/>
            <person name="Saunders E."/>
            <person name="Brettin T."/>
            <person name="Detter J.C."/>
            <person name="Chain P."/>
            <person name="Eichinger K."/>
            <person name="Huber H."/>
            <person name="Spring S."/>
            <person name="Rohde M."/>
            <person name="Goker M."/>
            <person name="Wirth R."/>
            <person name="Woyke T."/>
            <person name="Bristow J."/>
            <person name="Eisen J.A."/>
            <person name="Markowitz V."/>
            <person name="Hugenholtz P."/>
            <person name="Kyrpides N.C."/>
            <person name="Klenk H.P."/>
        </authorList>
    </citation>
    <scope>NUCLEOTIDE SEQUENCE [LARGE SCALE GENOMIC DNA]</scope>
    <source>
        <strain evidence="3">DSM 5631 / JCM 9629 / NBRC 100127 / Av18</strain>
    </source>
</reference>
<keyword evidence="3" id="KW-1185">Reference proteome</keyword>
<dbReference type="Pfam" id="PF01037">
    <property type="entry name" value="AsnC_trans_reg"/>
    <property type="match status" value="1"/>
</dbReference>
<dbReference type="InterPro" id="IPR011008">
    <property type="entry name" value="Dimeric_a/b-barrel"/>
</dbReference>
<dbReference type="RefSeq" id="WP_012940669.1">
    <property type="nucleotide sequence ID" value="NC_013741.1"/>
</dbReference>
<dbReference type="GeneID" id="8739969"/>
<protein>
    <submittedName>
        <fullName evidence="2">Transcriptional regulator, AsnC family</fullName>
    </submittedName>
</protein>
<dbReference type="KEGG" id="apo:Arcpr_1282"/>
<dbReference type="Proteomes" id="UP000001901">
    <property type="component" value="Chromosome"/>
</dbReference>
<dbReference type="Gene3D" id="3.30.70.920">
    <property type="match status" value="1"/>
</dbReference>
<dbReference type="HOGENOM" id="CLU_170329_3_1_2"/>
<feature type="domain" description="Transcription regulator AsnC/Lrp ligand binding" evidence="1">
    <location>
        <begin position="7"/>
        <end position="72"/>
    </location>
</feature>
<dbReference type="PaxDb" id="572546-Arcpr_1282"/>
<gene>
    <name evidence="2" type="ordered locus">Arcpr_1282</name>
</gene>
<name>D2RDY9_ARCPA</name>
<dbReference type="OrthoDB" id="8136at2157"/>
<evidence type="ECO:0000313" key="2">
    <source>
        <dbReference type="EMBL" id="ADB58333.1"/>
    </source>
</evidence>
<sequence>MVIAVTMVNVQPGKERDFYNAVKNLENVRDVIHVFGEFDFVVIVEAKDLAELNQTVDKIRGLDGVTKTQTVIGAELE</sequence>
<dbReference type="STRING" id="572546.Arcpr_1282"/>
<dbReference type="EMBL" id="CP001857">
    <property type="protein sequence ID" value="ADB58333.1"/>
    <property type="molecule type" value="Genomic_DNA"/>
</dbReference>
<dbReference type="eggNOG" id="arCOG01117">
    <property type="taxonomic scope" value="Archaea"/>
</dbReference>